<sequence>MNVIYESLLDRRSVRAYEEKSVEDPIKTAILNAAFQAPTAGNQMLYSIIDVTDQQLKEKLAKTCDNQPFIAKAPLVFVFLADCRRWLDAYQEAGLKPREPGVGDILLAIQDAMIAAQNAVVAAESFGLGSCYIGDILENVEEHKRLFHLDDYVIPITMLVMGYPTKQQQERTKPVRFEGKYIVHENQYRRLTPQEHREMFEKHARETTFDYDDFMRKFCDRKYMSDFSLEMSRSSEIYVKQFLTTKKA</sequence>
<dbReference type="InterPro" id="IPR000415">
    <property type="entry name" value="Nitroreductase-like"/>
</dbReference>
<proteinExistence type="inferred from homology"/>
<dbReference type="Pfam" id="PF00881">
    <property type="entry name" value="Nitroreductase"/>
    <property type="match status" value="1"/>
</dbReference>
<dbReference type="InterPro" id="IPR016446">
    <property type="entry name" value="Flavin_OxRdtase_Frp"/>
</dbReference>
<name>A0A974XGK9_9FIRM</name>
<keyword evidence="8" id="KW-1185">Reference proteome</keyword>
<evidence type="ECO:0000256" key="5">
    <source>
        <dbReference type="PIRNR" id="PIRNR005426"/>
    </source>
</evidence>
<dbReference type="Gene3D" id="3.40.109.10">
    <property type="entry name" value="NADH Oxidase"/>
    <property type="match status" value="1"/>
</dbReference>
<protein>
    <submittedName>
        <fullName evidence="7">Nitroreductase family protein</fullName>
    </submittedName>
</protein>
<feature type="domain" description="Nitroreductase" evidence="6">
    <location>
        <begin position="10"/>
        <end position="163"/>
    </location>
</feature>
<evidence type="ECO:0000313" key="8">
    <source>
        <dbReference type="Proteomes" id="UP000663499"/>
    </source>
</evidence>
<dbReference type="AlphaFoldDB" id="A0A974XGK9"/>
<keyword evidence="3 5" id="KW-0288">FMN</keyword>
<evidence type="ECO:0000259" key="6">
    <source>
        <dbReference type="Pfam" id="PF00881"/>
    </source>
</evidence>
<keyword evidence="5" id="KW-0521">NADP</keyword>
<organism evidence="7 8">
    <name type="scientific">Alkalibacter rhizosphaerae</name>
    <dbReference type="NCBI Taxonomy" id="2815577"/>
    <lineage>
        <taxon>Bacteria</taxon>
        <taxon>Bacillati</taxon>
        <taxon>Bacillota</taxon>
        <taxon>Clostridia</taxon>
        <taxon>Eubacteriales</taxon>
        <taxon>Eubacteriaceae</taxon>
        <taxon>Alkalibacter</taxon>
    </lineage>
</organism>
<evidence type="ECO:0000256" key="2">
    <source>
        <dbReference type="ARBA" id="ARBA00022630"/>
    </source>
</evidence>
<gene>
    <name evidence="7" type="ORF">J0B03_10735</name>
</gene>
<dbReference type="SUPFAM" id="SSF55469">
    <property type="entry name" value="FMN-dependent nitroreductase-like"/>
    <property type="match status" value="1"/>
</dbReference>
<evidence type="ECO:0000256" key="3">
    <source>
        <dbReference type="ARBA" id="ARBA00022643"/>
    </source>
</evidence>
<dbReference type="EMBL" id="CP071444">
    <property type="protein sequence ID" value="QSX08255.1"/>
    <property type="molecule type" value="Genomic_DNA"/>
</dbReference>
<dbReference type="GO" id="GO:0016491">
    <property type="term" value="F:oxidoreductase activity"/>
    <property type="evidence" value="ECO:0007669"/>
    <property type="project" value="UniProtKB-UniRule"/>
</dbReference>
<dbReference type="RefSeq" id="WP_207299597.1">
    <property type="nucleotide sequence ID" value="NZ_CP071444.1"/>
</dbReference>
<reference evidence="7" key="1">
    <citation type="submission" date="2021-03" db="EMBL/GenBank/DDBJ databases">
        <title>Alkalibacter marinus sp. nov., isolated from tidal flat sediment.</title>
        <authorList>
            <person name="Namirimu T."/>
            <person name="Yang J.-A."/>
            <person name="Yang S.-H."/>
            <person name="Kim Y.-J."/>
            <person name="Kwon K.K."/>
        </authorList>
    </citation>
    <scope>NUCLEOTIDE SEQUENCE</scope>
    <source>
        <strain evidence="7">ES005</strain>
    </source>
</reference>
<evidence type="ECO:0000256" key="1">
    <source>
        <dbReference type="ARBA" id="ARBA00008366"/>
    </source>
</evidence>
<evidence type="ECO:0000313" key="7">
    <source>
        <dbReference type="EMBL" id="QSX08255.1"/>
    </source>
</evidence>
<accession>A0A974XGK9</accession>
<dbReference type="PIRSF" id="PIRSF005426">
    <property type="entry name" value="Frp"/>
    <property type="match status" value="1"/>
</dbReference>
<dbReference type="Proteomes" id="UP000663499">
    <property type="component" value="Chromosome"/>
</dbReference>
<dbReference type="KEGG" id="alka:J0B03_10735"/>
<keyword evidence="4 5" id="KW-0560">Oxidoreductase</keyword>
<dbReference type="PANTHER" id="PTHR43425:SF2">
    <property type="entry name" value="OXYGEN-INSENSITIVE NADPH NITROREDUCTASE"/>
    <property type="match status" value="1"/>
</dbReference>
<comment type="similarity">
    <text evidence="1 5">Belongs to the flavin oxidoreductase frp family.</text>
</comment>
<dbReference type="InterPro" id="IPR029479">
    <property type="entry name" value="Nitroreductase"/>
</dbReference>
<dbReference type="PANTHER" id="PTHR43425">
    <property type="entry name" value="OXYGEN-INSENSITIVE NADPH NITROREDUCTASE"/>
    <property type="match status" value="1"/>
</dbReference>
<evidence type="ECO:0000256" key="4">
    <source>
        <dbReference type="ARBA" id="ARBA00023002"/>
    </source>
</evidence>
<keyword evidence="2 5" id="KW-0285">Flavoprotein</keyword>